<proteinExistence type="predicted"/>
<evidence type="ECO:0000313" key="9">
    <source>
        <dbReference type="Proteomes" id="UP000006048"/>
    </source>
</evidence>
<comment type="pathway">
    <text evidence="1">Secondary metabolite metabolism; methylglyoxal degradation; (R)-lactate from methylglyoxal: step 2/2.</text>
</comment>
<evidence type="ECO:0000256" key="5">
    <source>
        <dbReference type="ARBA" id="ARBA00022833"/>
    </source>
</evidence>
<dbReference type="Proteomes" id="UP000006048">
    <property type="component" value="Chromosome"/>
</dbReference>
<dbReference type="AlphaFoldDB" id="I4BAX9"/>
<organism evidence="8 9">
    <name type="scientific">Turneriella parva (strain ATCC BAA-1111 / DSM 21527 / NCTC 11395 / H)</name>
    <name type="common">Leptospira parva</name>
    <dbReference type="NCBI Taxonomy" id="869212"/>
    <lineage>
        <taxon>Bacteria</taxon>
        <taxon>Pseudomonadati</taxon>
        <taxon>Spirochaetota</taxon>
        <taxon>Spirochaetia</taxon>
        <taxon>Leptospirales</taxon>
        <taxon>Leptospiraceae</taxon>
        <taxon>Turneriella</taxon>
    </lineage>
</organism>
<dbReference type="HOGENOM" id="CLU_030571_4_1_12"/>
<evidence type="ECO:0000259" key="7">
    <source>
        <dbReference type="SMART" id="SM00849"/>
    </source>
</evidence>
<evidence type="ECO:0000313" key="8">
    <source>
        <dbReference type="EMBL" id="AFM14436.1"/>
    </source>
</evidence>
<dbReference type="EMBL" id="CP002959">
    <property type="protein sequence ID" value="AFM14436.1"/>
    <property type="molecule type" value="Genomic_DNA"/>
</dbReference>
<keyword evidence="9" id="KW-1185">Reference proteome</keyword>
<evidence type="ECO:0000256" key="3">
    <source>
        <dbReference type="ARBA" id="ARBA00022723"/>
    </source>
</evidence>
<dbReference type="SUPFAM" id="SSF56281">
    <property type="entry name" value="Metallo-hydrolase/oxidoreductase"/>
    <property type="match status" value="1"/>
</dbReference>
<accession>I4BAX9</accession>
<gene>
    <name evidence="8" type="ordered locus">Turpa_3802</name>
</gene>
<keyword evidence="5" id="KW-0862">Zinc</keyword>
<dbReference type="InterPro" id="IPR050110">
    <property type="entry name" value="Glyoxalase_II_hydrolase"/>
</dbReference>
<evidence type="ECO:0000256" key="4">
    <source>
        <dbReference type="ARBA" id="ARBA00022801"/>
    </source>
</evidence>
<dbReference type="OrthoDB" id="9802248at2"/>
<keyword evidence="4 8" id="KW-0378">Hydrolase</keyword>
<name>I4BAX9_TURPD</name>
<dbReference type="Pfam" id="PF00753">
    <property type="entry name" value="Lactamase_B"/>
    <property type="match status" value="1"/>
</dbReference>
<dbReference type="SMART" id="SM00849">
    <property type="entry name" value="Lactamase_B"/>
    <property type="match status" value="1"/>
</dbReference>
<protein>
    <recommendedName>
        <fullName evidence="2">hydroxyacylglutathione hydrolase</fullName>
        <ecNumber evidence="2">3.1.2.6</ecNumber>
    </recommendedName>
    <alternativeName>
        <fullName evidence="6">Glyoxalase II</fullName>
    </alternativeName>
</protein>
<dbReference type="EC" id="3.1.2.6" evidence="2"/>
<feature type="domain" description="Metallo-beta-lactamase" evidence="7">
    <location>
        <begin position="13"/>
        <end position="172"/>
    </location>
</feature>
<dbReference type="PANTHER" id="PTHR43705:SF1">
    <property type="entry name" value="HYDROXYACYLGLUTATHIONE HYDROLASE GLOB"/>
    <property type="match status" value="1"/>
</dbReference>
<evidence type="ECO:0000256" key="6">
    <source>
        <dbReference type="ARBA" id="ARBA00031044"/>
    </source>
</evidence>
<reference evidence="8 9" key="1">
    <citation type="submission" date="2012-06" db="EMBL/GenBank/DDBJ databases">
        <title>The complete chromosome of genome of Turneriella parva DSM 21527.</title>
        <authorList>
            <consortium name="US DOE Joint Genome Institute (JGI-PGF)"/>
            <person name="Lucas S."/>
            <person name="Han J."/>
            <person name="Lapidus A."/>
            <person name="Bruce D."/>
            <person name="Goodwin L."/>
            <person name="Pitluck S."/>
            <person name="Peters L."/>
            <person name="Kyrpides N."/>
            <person name="Mavromatis K."/>
            <person name="Ivanova N."/>
            <person name="Mikhailova N."/>
            <person name="Chertkov O."/>
            <person name="Detter J.C."/>
            <person name="Tapia R."/>
            <person name="Han C."/>
            <person name="Land M."/>
            <person name="Hauser L."/>
            <person name="Markowitz V."/>
            <person name="Cheng J.-F."/>
            <person name="Hugenholtz P."/>
            <person name="Woyke T."/>
            <person name="Wu D."/>
            <person name="Gronow S."/>
            <person name="Wellnitz S."/>
            <person name="Brambilla E."/>
            <person name="Klenk H.-P."/>
            <person name="Eisen J.A."/>
        </authorList>
    </citation>
    <scope>NUCLEOTIDE SEQUENCE [LARGE SCALE GENOMIC DNA]</scope>
    <source>
        <strain evidence="9">ATCC BAA-1111 / DSM 21527 / NCTC 11395 / H</strain>
    </source>
</reference>
<sequence>MELLRWQAGNSLKNYQYILNDSEKNAVLIDPLHASEITSMLGRFSLRARAIFITHEHDDHAGASAALQQQINIPVYTTQNTAERISARSTIVADGETIKISRDLHLTCRLTPGHSAGHAAYECNGFLFSGDCLFHGGCGHCRLPGADIEEHYRTFSERLVRLTPDLILMPGHYYAARNLDFSLHVEPMNTRARTMREKLTCDADEMAHQTTIKQEGDYNPFLRLSNRALRLRLSELTGRNLREAADKQVFLELRRLRDSW</sequence>
<dbReference type="KEGG" id="tpx:Turpa_3802"/>
<keyword evidence="3" id="KW-0479">Metal-binding</keyword>
<dbReference type="Pfam" id="PF16123">
    <property type="entry name" value="HAGH_C"/>
    <property type="match status" value="1"/>
</dbReference>
<dbReference type="InterPro" id="IPR036866">
    <property type="entry name" value="RibonucZ/Hydroxyglut_hydro"/>
</dbReference>
<dbReference type="InterPro" id="IPR001279">
    <property type="entry name" value="Metallo-B-lactamas"/>
</dbReference>
<evidence type="ECO:0000256" key="2">
    <source>
        <dbReference type="ARBA" id="ARBA00011917"/>
    </source>
</evidence>
<dbReference type="GO" id="GO:0046872">
    <property type="term" value="F:metal ion binding"/>
    <property type="evidence" value="ECO:0007669"/>
    <property type="project" value="UniProtKB-KW"/>
</dbReference>
<evidence type="ECO:0000256" key="1">
    <source>
        <dbReference type="ARBA" id="ARBA00004963"/>
    </source>
</evidence>
<dbReference type="PANTHER" id="PTHR43705">
    <property type="entry name" value="HYDROXYACYLGLUTATHIONE HYDROLASE"/>
    <property type="match status" value="1"/>
</dbReference>
<dbReference type="Gene3D" id="3.60.15.10">
    <property type="entry name" value="Ribonuclease Z/Hydroxyacylglutathione hydrolase-like"/>
    <property type="match status" value="1"/>
</dbReference>
<dbReference type="RefSeq" id="WP_014804913.1">
    <property type="nucleotide sequence ID" value="NC_018020.1"/>
</dbReference>
<dbReference type="InterPro" id="IPR032282">
    <property type="entry name" value="HAGH_C"/>
</dbReference>
<dbReference type="STRING" id="869212.Turpa_3802"/>
<dbReference type="GO" id="GO:0004416">
    <property type="term" value="F:hydroxyacylglutathione hydrolase activity"/>
    <property type="evidence" value="ECO:0007669"/>
    <property type="project" value="UniProtKB-EC"/>
</dbReference>